<sequence>MQSRLIDGLEWDLDEDGSGGLCNVHGDKVHLRQGDMDGACGPYCLVMAMLVRGQLRRRQAKGLERVDSRSRYGRLMKALDQHGPLLRVGTTGVDLLELLAEINDTEHFALKGEGRRLVRHTREYLQAGFPVVLGFHGRKGSDIRHWGLAIGMSERAFLLLDPAHDLPRGQAWNAVITSEAHGSRFGYRYINAKGTWAVTLKEMVALL</sequence>
<evidence type="ECO:0000313" key="2">
    <source>
        <dbReference type="EMBL" id="MZZ11703.1"/>
    </source>
</evidence>
<evidence type="ECO:0000313" key="3">
    <source>
        <dbReference type="Proteomes" id="UP000045039"/>
    </source>
</evidence>
<organism evidence="2 4">
    <name type="scientific">Pseudomonas aeruginosa</name>
    <dbReference type="NCBI Taxonomy" id="287"/>
    <lineage>
        <taxon>Bacteria</taxon>
        <taxon>Pseudomonadati</taxon>
        <taxon>Pseudomonadota</taxon>
        <taxon>Gammaproteobacteria</taxon>
        <taxon>Pseudomonadales</taxon>
        <taxon>Pseudomonadaceae</taxon>
        <taxon>Pseudomonas</taxon>
    </lineage>
</organism>
<comment type="caution">
    <text evidence="2">The sequence shown here is derived from an EMBL/GenBank/DDBJ whole genome shotgun (WGS) entry which is preliminary data.</text>
</comment>
<proteinExistence type="predicted"/>
<protein>
    <recommendedName>
        <fullName evidence="5">Peptidase C39 domain-containing protein</fullName>
    </recommendedName>
</protein>
<evidence type="ECO:0000313" key="4">
    <source>
        <dbReference type="Proteomes" id="UP000644192"/>
    </source>
</evidence>
<dbReference type="Proteomes" id="UP000644192">
    <property type="component" value="Unassembled WGS sequence"/>
</dbReference>
<dbReference type="RefSeq" id="WP_003163120.1">
    <property type="nucleotide sequence ID" value="NZ_BBQK01000026.1"/>
</dbReference>
<gene>
    <name evidence="2" type="ORF">GUL26_05555</name>
    <name evidence="1" type="ORF">PAERUG_P19_London_7_VIM_2_05_10_06135</name>
</gene>
<dbReference type="Proteomes" id="UP000045039">
    <property type="component" value="Unassembled WGS sequence"/>
</dbReference>
<accession>A0A0F6UFC9</accession>
<name>A0A0F6UFC9_PSEAI</name>
<evidence type="ECO:0008006" key="5">
    <source>
        <dbReference type="Google" id="ProtNLM"/>
    </source>
</evidence>
<reference evidence="1" key="1">
    <citation type="submission" date="2015-06" db="EMBL/GenBank/DDBJ databases">
        <authorList>
            <person name="Radhakrishnan R."/>
            <person name="Underwood A."/>
            <person name="Al-Shahib A."/>
        </authorList>
    </citation>
    <scope>NUCLEOTIDE SEQUENCE</scope>
    <source>
        <strain evidence="1">P19_London_7_VIM_2_05_10</strain>
    </source>
</reference>
<evidence type="ECO:0000313" key="1">
    <source>
        <dbReference type="EMBL" id="CRP95194.1"/>
    </source>
</evidence>
<reference evidence="3" key="2">
    <citation type="submission" date="2015-06" db="EMBL/GenBank/DDBJ databases">
        <authorList>
            <person name="Radhakrishnan Rajesh"/>
            <person name="Underwood Anthony"/>
            <person name="Al-Shahib Ali"/>
        </authorList>
    </citation>
    <scope>NUCLEOTIDE SEQUENCE [LARGE SCALE GENOMIC DNA]</scope>
    <source>
        <strain evidence="3">P19_London_7_VIM_2_05_10</strain>
    </source>
</reference>
<dbReference type="EMBL" id="WXZT01000003">
    <property type="protein sequence ID" value="MZZ11703.1"/>
    <property type="molecule type" value="Genomic_DNA"/>
</dbReference>
<dbReference type="EMBL" id="CVVU01000256">
    <property type="protein sequence ID" value="CRP95194.1"/>
    <property type="molecule type" value="Genomic_DNA"/>
</dbReference>
<dbReference type="AlphaFoldDB" id="A0A0F6UFC9"/>
<reference evidence="2" key="3">
    <citation type="submission" date="2020-01" db="EMBL/GenBank/DDBJ databases">
        <title>Bacteria Cultured from War Wounds Associated with the Conflict in Eastern Ukraine.</title>
        <authorList>
            <person name="Snesrud E."/>
            <person name="Galac M.R."/>
            <person name="Mc Gann P."/>
            <person name="Valentine K."/>
            <person name="Viacheslav K."/>
        </authorList>
    </citation>
    <scope>NUCLEOTIDE SEQUENCE</scope>
    <source>
        <strain evidence="2">VNMU148</strain>
    </source>
</reference>